<dbReference type="InterPro" id="IPR000719">
    <property type="entry name" value="Prot_kinase_dom"/>
</dbReference>
<dbReference type="PROSITE" id="PS00107">
    <property type="entry name" value="PROTEIN_KINASE_ATP"/>
    <property type="match status" value="1"/>
</dbReference>
<dbReference type="GO" id="GO:0005737">
    <property type="term" value="C:cytoplasm"/>
    <property type="evidence" value="ECO:0007669"/>
    <property type="project" value="UniProtKB-ARBA"/>
</dbReference>
<keyword evidence="13" id="KW-0539">Nucleus</keyword>
<keyword evidence="6" id="KW-0808">Transferase</keyword>
<dbReference type="PROSITE" id="PS50011">
    <property type="entry name" value="PROTEIN_KINASE_DOM"/>
    <property type="match status" value="1"/>
</dbReference>
<dbReference type="FunFam" id="1.10.510.10:FF:000029">
    <property type="entry name" value="Homeodomain-interacting protein kinase 2 isoform 1"/>
    <property type="match status" value="1"/>
</dbReference>
<dbReference type="PANTHER" id="PTHR24058">
    <property type="entry name" value="DUAL SPECIFICITY PROTEIN KINASE"/>
    <property type="match status" value="1"/>
</dbReference>
<dbReference type="PROSITE" id="PS00108">
    <property type="entry name" value="PROTEIN_KINASE_ST"/>
    <property type="match status" value="1"/>
</dbReference>
<dbReference type="Ensembl" id="ENSCCRT00020012350.1">
    <property type="protein sequence ID" value="ENSCCRP00020011151.1"/>
    <property type="gene ID" value="ENSCCRG00020004660.1"/>
</dbReference>
<name>A0A8C2CH42_CYPCA</name>
<comment type="similarity">
    <text evidence="16">Belongs to the protein kinase superfamily. CMGC Ser/Thr protein kinase family. HIPK subfamily.</text>
</comment>
<dbReference type="GO" id="GO:0005524">
    <property type="term" value="F:ATP binding"/>
    <property type="evidence" value="ECO:0007669"/>
    <property type="project" value="UniProtKB-UniRule"/>
</dbReference>
<evidence type="ECO:0000256" key="6">
    <source>
        <dbReference type="ARBA" id="ARBA00022679"/>
    </source>
</evidence>
<evidence type="ECO:0000256" key="15">
    <source>
        <dbReference type="ARBA" id="ARBA00048679"/>
    </source>
</evidence>
<dbReference type="Pfam" id="PF00069">
    <property type="entry name" value="Pkinase"/>
    <property type="match status" value="1"/>
</dbReference>
<evidence type="ECO:0000256" key="10">
    <source>
        <dbReference type="ARBA" id="ARBA00022843"/>
    </source>
</evidence>
<feature type="compositionally biased region" description="Polar residues" evidence="18">
    <location>
        <begin position="805"/>
        <end position="817"/>
    </location>
</feature>
<dbReference type="GO" id="GO:0016605">
    <property type="term" value="C:PML body"/>
    <property type="evidence" value="ECO:0007669"/>
    <property type="project" value="TreeGrafter"/>
</dbReference>
<protein>
    <recommendedName>
        <fullName evidence="2">non-specific serine/threonine protein kinase</fullName>
        <ecNumber evidence="2">2.7.11.1</ecNumber>
    </recommendedName>
</protein>
<evidence type="ECO:0000256" key="9">
    <source>
        <dbReference type="ARBA" id="ARBA00022840"/>
    </source>
</evidence>
<evidence type="ECO:0000313" key="21">
    <source>
        <dbReference type="Proteomes" id="UP000694701"/>
    </source>
</evidence>
<evidence type="ECO:0000256" key="2">
    <source>
        <dbReference type="ARBA" id="ARBA00012513"/>
    </source>
</evidence>
<keyword evidence="3" id="KW-1017">Isopeptide bond</keyword>
<keyword evidence="4" id="KW-0723">Serine/threonine-protein kinase</keyword>
<evidence type="ECO:0000256" key="16">
    <source>
        <dbReference type="ARBA" id="ARBA00061380"/>
    </source>
</evidence>
<proteinExistence type="inferred from homology"/>
<dbReference type="SUPFAM" id="SSF56112">
    <property type="entry name" value="Protein kinase-like (PK-like)"/>
    <property type="match status" value="1"/>
</dbReference>
<sequence length="1161" mass="126592">MASQVLVYPPHVFQTQTSAFCSVKKLRVEPSNCVYHERAYPQTYLNGRTLGIAYSSKITASFKTRDSVIGRHCGQELPLQTAAVRGVRRQHTTTAAQQQKGGVASQDKDSHRCGLKRKSGELENLGSAMQIVEDLSMLPAMLQSNLGNPPVAAPAVVAGGPAKQGGNSGNGDGDYQLVQHELLCSLKNTYEVLDFLGRGTFGQVVKCWKRGTSEIVAVKILKNHPSYARQGQIEVGILARLSSENADEHNLVRAFECFQHRSHTCLVFEMLEQNLYDFLKQNKFSPLPLKVIRPILQQVATALKKLKAMGLIHADLKPENIMLVDPVRQPYRVKVIDFGSASHVSKAVCSTYLQSRYYRAPEIILGLPFFEAIDMWSLGCVIAELFLGWPLYPGALEFDQIRYISQTQGLPGEHLLNVGTKTSRFFCRESDSPYAAWRLKSTEEHETETGLKSKEARKYIFSCLDDIAHVNLVMNLEGCDLLAEKVDRAEFVGLLKKMLLIDAEERIAPSDALTDFHCSSFVKSCFHIMDVCCSRPGSYESLSRTKAPFVRTVPSTGAAPSITLPFCKVTGIHTQALASSGPSVMHPGIPLQTGSAQFGDSFQQALILCPPTLQGLPPNPKKSMGYSVRMESTVPLVTQASAIQPLQIRPGVITQQAWSSHAQQILVPTWPQMAPVAPVAPSATTMASETVAGPQRLADWGKVHSLGNHYSSMMPHHQPLLTNPMAMSAHQPISIGIAHVVWPQPAANKRNKPSSNRLHSAFCPMEAESEAVPEEEPVCCKAEPEYEDSTVSQKQRQTIVIADSPSPTGSVISISSGTDEEGPDTQKHSLECKGSPECEACQSTLNMERVCSLSSPDSTLSTSSSASEQSSASPCKRPNSISEDERESGCETVDGSPASVSSSRADSPFLEATYINDNNQNCKANGTTEAESTKLPVRTMVVPPMRLQNNEPMGLTGSLCPPKGRSGSNRQPPYSTLLVNRQQKTAQAFPPLQPSQQQLPFGQVQHYGSSHQEWNGNYSHRRPQAFIPPTVHGHTFTLPHGSPTHTAHPPQTHLGVHPHTQPTLLSYPPSGPLVTNAPVAHLLASPGATRNHIFQPAFGLSHPAGHLVHQVTVGLNRLLPSPTLHPQGQFKPLFPPHSFIASPAYAGFPLSPTKLNQYPYI</sequence>
<keyword evidence="9 17" id="KW-0067">ATP-binding</keyword>
<evidence type="ECO:0000256" key="7">
    <source>
        <dbReference type="ARBA" id="ARBA00022741"/>
    </source>
</evidence>
<evidence type="ECO:0000256" key="1">
    <source>
        <dbReference type="ARBA" id="ARBA00004123"/>
    </source>
</evidence>
<evidence type="ECO:0000256" key="4">
    <source>
        <dbReference type="ARBA" id="ARBA00022527"/>
    </source>
</evidence>
<dbReference type="InterPro" id="IPR017441">
    <property type="entry name" value="Protein_kinase_ATP_BS"/>
</dbReference>
<evidence type="ECO:0000256" key="8">
    <source>
        <dbReference type="ARBA" id="ARBA00022777"/>
    </source>
</evidence>
<evidence type="ECO:0000313" key="20">
    <source>
        <dbReference type="Ensembl" id="ENSCCRP00020011151.1"/>
    </source>
</evidence>
<dbReference type="InterPro" id="IPR050494">
    <property type="entry name" value="Ser_Thr_dual-spec_kinase"/>
</dbReference>
<dbReference type="GO" id="GO:0004713">
    <property type="term" value="F:protein tyrosine kinase activity"/>
    <property type="evidence" value="ECO:0007669"/>
    <property type="project" value="TreeGrafter"/>
</dbReference>
<evidence type="ECO:0000256" key="17">
    <source>
        <dbReference type="PROSITE-ProRule" id="PRU10141"/>
    </source>
</evidence>
<feature type="compositionally biased region" description="Polar residues" evidence="18">
    <location>
        <begin position="789"/>
        <end position="798"/>
    </location>
</feature>
<feature type="domain" description="Protein kinase" evidence="19">
    <location>
        <begin position="190"/>
        <end position="522"/>
    </location>
</feature>
<evidence type="ECO:0000256" key="5">
    <source>
        <dbReference type="ARBA" id="ARBA00022553"/>
    </source>
</evidence>
<comment type="catalytic activity">
    <reaction evidence="14">
        <text>L-threonyl-[protein] + ATP = O-phospho-L-threonyl-[protein] + ADP + H(+)</text>
        <dbReference type="Rhea" id="RHEA:46608"/>
        <dbReference type="Rhea" id="RHEA-COMP:11060"/>
        <dbReference type="Rhea" id="RHEA-COMP:11605"/>
        <dbReference type="ChEBI" id="CHEBI:15378"/>
        <dbReference type="ChEBI" id="CHEBI:30013"/>
        <dbReference type="ChEBI" id="CHEBI:30616"/>
        <dbReference type="ChEBI" id="CHEBI:61977"/>
        <dbReference type="ChEBI" id="CHEBI:456216"/>
        <dbReference type="EC" id="2.7.11.1"/>
    </reaction>
</comment>
<organism evidence="20 21">
    <name type="scientific">Cyprinus carpio</name>
    <name type="common">Common carp</name>
    <dbReference type="NCBI Taxonomy" id="7962"/>
    <lineage>
        <taxon>Eukaryota</taxon>
        <taxon>Metazoa</taxon>
        <taxon>Chordata</taxon>
        <taxon>Craniata</taxon>
        <taxon>Vertebrata</taxon>
        <taxon>Euteleostomi</taxon>
        <taxon>Actinopterygii</taxon>
        <taxon>Neopterygii</taxon>
        <taxon>Teleostei</taxon>
        <taxon>Ostariophysi</taxon>
        <taxon>Cypriniformes</taxon>
        <taxon>Cyprinidae</taxon>
        <taxon>Cyprininae</taxon>
        <taxon>Cyprinus</taxon>
    </lineage>
</organism>
<dbReference type="EC" id="2.7.11.1" evidence="2"/>
<dbReference type="InterPro" id="IPR011009">
    <property type="entry name" value="Kinase-like_dom_sf"/>
</dbReference>
<evidence type="ECO:0000256" key="12">
    <source>
        <dbReference type="ARBA" id="ARBA00023163"/>
    </source>
</evidence>
<dbReference type="InterPro" id="IPR008271">
    <property type="entry name" value="Ser/Thr_kinase_AS"/>
</dbReference>
<keyword evidence="11" id="KW-0805">Transcription regulation</keyword>
<feature type="region of interest" description="Disordered" evidence="18">
    <location>
        <begin position="853"/>
        <end position="904"/>
    </location>
</feature>
<evidence type="ECO:0000256" key="13">
    <source>
        <dbReference type="ARBA" id="ARBA00023242"/>
    </source>
</evidence>
<dbReference type="GO" id="GO:0004674">
    <property type="term" value="F:protein serine/threonine kinase activity"/>
    <property type="evidence" value="ECO:0007669"/>
    <property type="project" value="UniProtKB-KW"/>
</dbReference>
<keyword evidence="7 17" id="KW-0547">Nucleotide-binding</keyword>
<feature type="binding site" evidence="17">
    <location>
        <position position="219"/>
    </location>
    <ligand>
        <name>ATP</name>
        <dbReference type="ChEBI" id="CHEBI:30616"/>
    </ligand>
</feature>
<dbReference type="Gene3D" id="1.10.510.10">
    <property type="entry name" value="Transferase(Phosphotransferase) domain 1"/>
    <property type="match status" value="1"/>
</dbReference>
<accession>A0A8C2CH42</accession>
<evidence type="ECO:0000256" key="3">
    <source>
        <dbReference type="ARBA" id="ARBA00022499"/>
    </source>
</evidence>
<evidence type="ECO:0000256" key="11">
    <source>
        <dbReference type="ARBA" id="ARBA00023015"/>
    </source>
</evidence>
<feature type="compositionally biased region" description="Low complexity" evidence="18">
    <location>
        <begin position="853"/>
        <end position="874"/>
    </location>
</feature>
<evidence type="ECO:0000256" key="14">
    <source>
        <dbReference type="ARBA" id="ARBA00047899"/>
    </source>
</evidence>
<feature type="compositionally biased region" description="Low complexity" evidence="18">
    <location>
        <begin position="893"/>
        <end position="904"/>
    </location>
</feature>
<evidence type="ECO:0000256" key="18">
    <source>
        <dbReference type="SAM" id="MobiDB-lite"/>
    </source>
</evidence>
<feature type="region of interest" description="Disordered" evidence="18">
    <location>
        <begin position="784"/>
        <end position="832"/>
    </location>
</feature>
<dbReference type="FunFam" id="3.30.200.20:FF:000022">
    <property type="entry name" value="Homeodomain-interacting protein kinase 2 isoform 1"/>
    <property type="match status" value="1"/>
</dbReference>
<reference evidence="20" key="1">
    <citation type="submission" date="2025-08" db="UniProtKB">
        <authorList>
            <consortium name="Ensembl"/>
        </authorList>
    </citation>
    <scope>IDENTIFICATION</scope>
</reference>
<dbReference type="SMART" id="SM00220">
    <property type="entry name" value="S_TKc"/>
    <property type="match status" value="1"/>
</dbReference>
<keyword evidence="8" id="KW-0418">Kinase</keyword>
<dbReference type="Proteomes" id="UP000694701">
    <property type="component" value="Unplaced"/>
</dbReference>
<keyword evidence="5" id="KW-0597">Phosphoprotein</keyword>
<evidence type="ECO:0000259" key="19">
    <source>
        <dbReference type="PROSITE" id="PS50011"/>
    </source>
</evidence>
<comment type="catalytic activity">
    <reaction evidence="15">
        <text>L-seryl-[protein] + ATP = O-phospho-L-seryl-[protein] + ADP + H(+)</text>
        <dbReference type="Rhea" id="RHEA:17989"/>
        <dbReference type="Rhea" id="RHEA-COMP:9863"/>
        <dbReference type="Rhea" id="RHEA-COMP:11604"/>
        <dbReference type="ChEBI" id="CHEBI:15378"/>
        <dbReference type="ChEBI" id="CHEBI:29999"/>
        <dbReference type="ChEBI" id="CHEBI:30616"/>
        <dbReference type="ChEBI" id="CHEBI:83421"/>
        <dbReference type="ChEBI" id="CHEBI:456216"/>
        <dbReference type="EC" id="2.7.11.1"/>
    </reaction>
</comment>
<keyword evidence="10" id="KW-0832">Ubl conjugation</keyword>
<dbReference type="AlphaFoldDB" id="A0A8C2CH42"/>
<feature type="region of interest" description="Disordered" evidence="18">
    <location>
        <begin position="88"/>
        <end position="111"/>
    </location>
</feature>
<comment type="subcellular location">
    <subcellularLocation>
        <location evidence="1">Nucleus</location>
    </subcellularLocation>
</comment>
<dbReference type="Gene3D" id="3.30.200.20">
    <property type="entry name" value="Phosphorylase Kinase, domain 1"/>
    <property type="match status" value="1"/>
</dbReference>
<keyword evidence="12" id="KW-0804">Transcription</keyword>
<dbReference type="PANTHER" id="PTHR24058:SF45">
    <property type="entry name" value="HOMEODOMAIN-INTERACTING PROTEIN KINASE 3"/>
    <property type="match status" value="1"/>
</dbReference>